<reference evidence="13" key="1">
    <citation type="submission" date="2021-03" db="EMBL/GenBank/DDBJ databases">
        <title>novel species isolated from a fishpond in China.</title>
        <authorList>
            <person name="Lu H."/>
            <person name="Cai Z."/>
        </authorList>
    </citation>
    <scope>NUCLEOTIDE SEQUENCE</scope>
    <source>
        <strain evidence="13">JCM 30855</strain>
    </source>
</reference>
<comment type="caution">
    <text evidence="13">The sequence shown here is derived from an EMBL/GenBank/DDBJ whole genome shotgun (WGS) entry which is preliminary data.</text>
</comment>
<keyword evidence="2" id="KW-0813">Transport</keyword>
<keyword evidence="8" id="KW-0406">Ion transport</keyword>
<dbReference type="AlphaFoldDB" id="A0A939DN17"/>
<dbReference type="Pfam" id="PF00520">
    <property type="entry name" value="Ion_trans"/>
    <property type="match status" value="1"/>
</dbReference>
<evidence type="ECO:0000256" key="3">
    <source>
        <dbReference type="ARBA" id="ARBA00022538"/>
    </source>
</evidence>
<keyword evidence="3" id="KW-0633">Potassium transport</keyword>
<dbReference type="InterPro" id="IPR029024">
    <property type="entry name" value="TerB-like"/>
</dbReference>
<dbReference type="PANTHER" id="PTHR11537:SF254">
    <property type="entry name" value="POTASSIUM VOLTAGE-GATED CHANNEL PROTEIN SHAB"/>
    <property type="match status" value="1"/>
</dbReference>
<keyword evidence="7 11" id="KW-1133">Transmembrane helix</keyword>
<keyword evidence="10" id="KW-0407">Ion channel</keyword>
<dbReference type="Proteomes" id="UP000664654">
    <property type="component" value="Unassembled WGS sequence"/>
</dbReference>
<evidence type="ECO:0000256" key="5">
    <source>
        <dbReference type="ARBA" id="ARBA00022826"/>
    </source>
</evidence>
<dbReference type="Gene3D" id="1.10.3680.10">
    <property type="entry name" value="TerB-like"/>
    <property type="match status" value="1"/>
</dbReference>
<feature type="domain" description="Ion transport" evidence="12">
    <location>
        <begin position="19"/>
        <end position="242"/>
    </location>
</feature>
<feature type="transmembrane region" description="Helical" evidence="11">
    <location>
        <begin position="16"/>
        <end position="37"/>
    </location>
</feature>
<evidence type="ECO:0000256" key="2">
    <source>
        <dbReference type="ARBA" id="ARBA00022448"/>
    </source>
</evidence>
<comment type="subcellular location">
    <subcellularLocation>
        <location evidence="1">Membrane</location>
        <topology evidence="1">Multi-pass membrane protein</topology>
    </subcellularLocation>
</comment>
<evidence type="ECO:0000256" key="10">
    <source>
        <dbReference type="ARBA" id="ARBA00023303"/>
    </source>
</evidence>
<dbReference type="GO" id="GO:0005249">
    <property type="term" value="F:voltage-gated potassium channel activity"/>
    <property type="evidence" value="ECO:0007669"/>
    <property type="project" value="InterPro"/>
</dbReference>
<keyword evidence="6" id="KW-0630">Potassium</keyword>
<feature type="transmembrane region" description="Helical" evidence="11">
    <location>
        <begin position="152"/>
        <end position="173"/>
    </location>
</feature>
<proteinExistence type="predicted"/>
<evidence type="ECO:0000256" key="6">
    <source>
        <dbReference type="ARBA" id="ARBA00022958"/>
    </source>
</evidence>
<keyword evidence="14" id="KW-1185">Reference proteome</keyword>
<evidence type="ECO:0000313" key="13">
    <source>
        <dbReference type="EMBL" id="MBN7825798.1"/>
    </source>
</evidence>
<evidence type="ECO:0000256" key="4">
    <source>
        <dbReference type="ARBA" id="ARBA00022692"/>
    </source>
</evidence>
<evidence type="ECO:0000256" key="11">
    <source>
        <dbReference type="SAM" id="Phobius"/>
    </source>
</evidence>
<feature type="transmembrane region" description="Helical" evidence="11">
    <location>
        <begin position="89"/>
        <end position="113"/>
    </location>
</feature>
<keyword evidence="9 11" id="KW-0472">Membrane</keyword>
<dbReference type="Gene3D" id="1.10.287.70">
    <property type="match status" value="1"/>
</dbReference>
<keyword evidence="5" id="KW-0631">Potassium channel</keyword>
<evidence type="ECO:0000256" key="9">
    <source>
        <dbReference type="ARBA" id="ARBA00023136"/>
    </source>
</evidence>
<name>A0A939DN17_9ALTE</name>
<dbReference type="EMBL" id="JAFKCV010000005">
    <property type="protein sequence ID" value="MBN7825798.1"/>
    <property type="molecule type" value="Genomic_DNA"/>
</dbReference>
<dbReference type="SUPFAM" id="SSF81324">
    <property type="entry name" value="Voltage-gated potassium channels"/>
    <property type="match status" value="1"/>
</dbReference>
<organism evidence="13 14">
    <name type="scientific">Bowmanella dokdonensis</name>
    <dbReference type="NCBI Taxonomy" id="751969"/>
    <lineage>
        <taxon>Bacteria</taxon>
        <taxon>Pseudomonadati</taxon>
        <taxon>Pseudomonadota</taxon>
        <taxon>Gammaproteobacteria</taxon>
        <taxon>Alteromonadales</taxon>
        <taxon>Alteromonadaceae</taxon>
        <taxon>Bowmanella</taxon>
    </lineage>
</organism>
<evidence type="ECO:0000313" key="14">
    <source>
        <dbReference type="Proteomes" id="UP000664654"/>
    </source>
</evidence>
<gene>
    <name evidence="13" type="ORF">J0A66_11230</name>
</gene>
<accession>A0A939DN17</accession>
<dbReference type="InterPro" id="IPR028325">
    <property type="entry name" value="VG_K_chnl"/>
</dbReference>
<dbReference type="PRINTS" id="PR00169">
    <property type="entry name" value="KCHANNEL"/>
</dbReference>
<evidence type="ECO:0000256" key="7">
    <source>
        <dbReference type="ARBA" id="ARBA00022989"/>
    </source>
</evidence>
<dbReference type="SUPFAM" id="SSF158682">
    <property type="entry name" value="TerB-like"/>
    <property type="match status" value="1"/>
</dbReference>
<dbReference type="InterPro" id="IPR005821">
    <property type="entry name" value="Ion_trans_dom"/>
</dbReference>
<dbReference type="RefSeq" id="WP_206573907.1">
    <property type="nucleotide sequence ID" value="NZ_JAFKCV010000005.1"/>
</dbReference>
<keyword evidence="4 11" id="KW-0812">Transmembrane</keyword>
<feature type="transmembrane region" description="Helical" evidence="11">
    <location>
        <begin position="214"/>
        <end position="237"/>
    </location>
</feature>
<evidence type="ECO:0000256" key="1">
    <source>
        <dbReference type="ARBA" id="ARBA00004141"/>
    </source>
</evidence>
<feature type="transmembrane region" description="Helical" evidence="11">
    <location>
        <begin position="49"/>
        <end position="68"/>
    </location>
</feature>
<sequence>MRLYNLLETDQARSRLALYLNHFLIFLILANVLAVIIESEPSIGRPHSGWFWRFEIFSVTVFLLEYLARLWCCIEKAEYQGMPAWRARLKYAVTPMALVDLIAILPFLLSLFLTLDLRYLRLLRVMRLMKLTHYFQGFNVFLSVIQKELKSITGALVVMLVLIVIAASLMYTLESQRQPEVFGSIPRSLWWAVVTMTTVGYGDVTPLTTAGRVVATFIMLIGVGLVALPAGMLAARFGEELRERKRSLHLHIEQALADGQVDEAEYQLLKDLAEKLDISDEDLEKNIALLKQSNRTGRCPLCGHQT</sequence>
<dbReference type="GO" id="GO:0008076">
    <property type="term" value="C:voltage-gated potassium channel complex"/>
    <property type="evidence" value="ECO:0007669"/>
    <property type="project" value="InterPro"/>
</dbReference>
<dbReference type="PANTHER" id="PTHR11537">
    <property type="entry name" value="VOLTAGE-GATED POTASSIUM CHANNEL"/>
    <property type="match status" value="1"/>
</dbReference>
<evidence type="ECO:0000259" key="12">
    <source>
        <dbReference type="Pfam" id="PF00520"/>
    </source>
</evidence>
<evidence type="ECO:0000256" key="8">
    <source>
        <dbReference type="ARBA" id="ARBA00023065"/>
    </source>
</evidence>
<protein>
    <submittedName>
        <fullName evidence="13">Ion transporter</fullName>
    </submittedName>
</protein>
<dbReference type="GO" id="GO:0001508">
    <property type="term" value="P:action potential"/>
    <property type="evidence" value="ECO:0007669"/>
    <property type="project" value="TreeGrafter"/>
</dbReference>